<dbReference type="PANTHER" id="PTHR11360">
    <property type="entry name" value="MONOCARBOXYLATE TRANSPORTER"/>
    <property type="match status" value="1"/>
</dbReference>
<feature type="transmembrane region" description="Helical" evidence="2">
    <location>
        <begin position="162"/>
        <end position="185"/>
    </location>
</feature>
<dbReference type="SUPFAM" id="SSF103473">
    <property type="entry name" value="MFS general substrate transporter"/>
    <property type="match status" value="1"/>
</dbReference>
<name>A0AAN8WU30_HALRR</name>
<dbReference type="PANTHER" id="PTHR11360:SF306">
    <property type="entry name" value="RE01051P"/>
    <property type="match status" value="1"/>
</dbReference>
<protein>
    <submittedName>
        <fullName evidence="3">Uncharacterized protein</fullName>
    </submittedName>
</protein>
<accession>A0AAN8WU30</accession>
<reference evidence="3 4" key="1">
    <citation type="submission" date="2023-11" db="EMBL/GenBank/DDBJ databases">
        <title>Halocaridina rubra genome assembly.</title>
        <authorList>
            <person name="Smith C."/>
        </authorList>
    </citation>
    <scope>NUCLEOTIDE SEQUENCE [LARGE SCALE GENOMIC DNA]</scope>
    <source>
        <strain evidence="3">EP-1</strain>
        <tissue evidence="3">Whole</tissue>
    </source>
</reference>
<feature type="transmembrane region" description="Helical" evidence="2">
    <location>
        <begin position="436"/>
        <end position="455"/>
    </location>
</feature>
<evidence type="ECO:0000256" key="2">
    <source>
        <dbReference type="SAM" id="Phobius"/>
    </source>
</evidence>
<feature type="region of interest" description="Disordered" evidence="1">
    <location>
        <begin position="1"/>
        <end position="20"/>
    </location>
</feature>
<feature type="compositionally biased region" description="Basic and acidic residues" evidence="1">
    <location>
        <begin position="7"/>
        <end position="20"/>
    </location>
</feature>
<dbReference type="Gene3D" id="1.20.1250.20">
    <property type="entry name" value="MFS general substrate transporter like domains"/>
    <property type="match status" value="2"/>
</dbReference>
<dbReference type="AlphaFoldDB" id="A0AAN8WU30"/>
<dbReference type="InterPro" id="IPR036259">
    <property type="entry name" value="MFS_trans_sf"/>
</dbReference>
<gene>
    <name evidence="3" type="ORF">SK128_028050</name>
</gene>
<evidence type="ECO:0000313" key="3">
    <source>
        <dbReference type="EMBL" id="KAK7066379.1"/>
    </source>
</evidence>
<feature type="transmembrane region" description="Helical" evidence="2">
    <location>
        <begin position="526"/>
        <end position="549"/>
    </location>
</feature>
<evidence type="ECO:0000313" key="4">
    <source>
        <dbReference type="Proteomes" id="UP001381693"/>
    </source>
</evidence>
<keyword evidence="2" id="KW-0812">Transmembrane</keyword>
<dbReference type="InterPro" id="IPR050327">
    <property type="entry name" value="Proton-linked_MCT"/>
</dbReference>
<dbReference type="EMBL" id="JAXCGZ010019235">
    <property type="protein sequence ID" value="KAK7066379.1"/>
    <property type="molecule type" value="Genomic_DNA"/>
</dbReference>
<dbReference type="InterPro" id="IPR011701">
    <property type="entry name" value="MFS"/>
</dbReference>
<feature type="transmembrane region" description="Helical" evidence="2">
    <location>
        <begin position="555"/>
        <end position="577"/>
    </location>
</feature>
<comment type="caution">
    <text evidence="3">The sequence shown here is derived from an EMBL/GenBank/DDBJ whole genome shotgun (WGS) entry which is preliminary data.</text>
</comment>
<dbReference type="Proteomes" id="UP001381693">
    <property type="component" value="Unassembled WGS sequence"/>
</dbReference>
<keyword evidence="2" id="KW-0472">Membrane</keyword>
<keyword evidence="4" id="KW-1185">Reference proteome</keyword>
<feature type="transmembrane region" description="Helical" evidence="2">
    <location>
        <begin position="467"/>
        <end position="486"/>
    </location>
</feature>
<sequence length="651" mass="71923">MSILNQKFEKTTSPEKDKSHEFSDKFINKYAYMRKPDEMAIMKKNIQEKPPDTENLSEGEAKPPDGGWGWMVAIGCFLITSLIPMVAPCFGILFSRYLLDLGTSSTTTAWIFNSQCFIWNAMGLFTRPLTQEFGWRKIGMLGALLASISMIMSAFAPSAEFLYFSFSLLSGTGGGAVTCICFTILPNYFDRHKGVANAMMMAGVCLGQIICPPLIQLLQDEYGFRGATMIVGAIILNGCIGASFFHPIAWHWIKSEKYKPQSIPEVKISLLSSDVNKHEKSNGFNVSHSSASLGGLKESFSSKSLKDYAGKETDWTEIMTQARLLRRRQSRHISEMSQVSVSSSFAVSTMDIFGIGAGYAEKEVSETSSSSEQVNGGSICNIVTRVAKSTLSDLKVLKSPRALIIALGATFCLNGYVNFIMMVPFAMQMAGYSLEFSAWCVSISAICNLLMRLLVSGLSDWPKFNVKACYMTGFAIIFLSTLVFPFLTDQRWIMVVMGIWGCGVGTTMGVYNIVMITVMGLDNLAPVFGASCFMVAVGFITFGPLIGVVRDVSQSYYVSMWMVSGMLLTSFILWLFMPAAEAYDERRAKAKQNENKRIRTLGATADVVCLASLGHDVLIGRAYDVKCCQVNPSKFRLYRAHKLAIKWLNSR</sequence>
<feature type="transmembrane region" description="Helical" evidence="2">
    <location>
        <begin position="70"/>
        <end position="95"/>
    </location>
</feature>
<feature type="transmembrane region" description="Helical" evidence="2">
    <location>
        <begin position="107"/>
        <end position="126"/>
    </location>
</feature>
<dbReference type="GO" id="GO:0008028">
    <property type="term" value="F:monocarboxylic acid transmembrane transporter activity"/>
    <property type="evidence" value="ECO:0007669"/>
    <property type="project" value="TreeGrafter"/>
</dbReference>
<organism evidence="3 4">
    <name type="scientific">Halocaridina rubra</name>
    <name type="common">Hawaiian red shrimp</name>
    <dbReference type="NCBI Taxonomy" id="373956"/>
    <lineage>
        <taxon>Eukaryota</taxon>
        <taxon>Metazoa</taxon>
        <taxon>Ecdysozoa</taxon>
        <taxon>Arthropoda</taxon>
        <taxon>Crustacea</taxon>
        <taxon>Multicrustacea</taxon>
        <taxon>Malacostraca</taxon>
        <taxon>Eumalacostraca</taxon>
        <taxon>Eucarida</taxon>
        <taxon>Decapoda</taxon>
        <taxon>Pleocyemata</taxon>
        <taxon>Caridea</taxon>
        <taxon>Atyoidea</taxon>
        <taxon>Atyidae</taxon>
        <taxon>Halocaridina</taxon>
    </lineage>
</organism>
<keyword evidence="2" id="KW-1133">Transmembrane helix</keyword>
<evidence type="ECO:0000256" key="1">
    <source>
        <dbReference type="SAM" id="MobiDB-lite"/>
    </source>
</evidence>
<dbReference type="Pfam" id="PF07690">
    <property type="entry name" value="MFS_1"/>
    <property type="match status" value="1"/>
</dbReference>
<feature type="transmembrane region" description="Helical" evidence="2">
    <location>
        <begin position="227"/>
        <end position="253"/>
    </location>
</feature>
<proteinExistence type="predicted"/>
<feature type="transmembrane region" description="Helical" evidence="2">
    <location>
        <begin position="492"/>
        <end position="514"/>
    </location>
</feature>
<feature type="transmembrane region" description="Helical" evidence="2">
    <location>
        <begin position="402"/>
        <end position="424"/>
    </location>
</feature>
<feature type="transmembrane region" description="Helical" evidence="2">
    <location>
        <begin position="197"/>
        <end position="215"/>
    </location>
</feature>
<feature type="transmembrane region" description="Helical" evidence="2">
    <location>
        <begin position="138"/>
        <end position="156"/>
    </location>
</feature>